<dbReference type="EMBL" id="MN739193">
    <property type="protein sequence ID" value="QHS92926.1"/>
    <property type="molecule type" value="Genomic_DNA"/>
</dbReference>
<evidence type="ECO:0000313" key="1">
    <source>
        <dbReference type="EMBL" id="QHS92926.1"/>
    </source>
</evidence>
<accession>A0A6C0BL61</accession>
<name>A0A6C0BL61_9ZZZZ</name>
<proteinExistence type="predicted"/>
<dbReference type="AlphaFoldDB" id="A0A6C0BL61"/>
<sequence>MTDKTIPTSEVIDIAYIPYLVSDDVIELDELFNYLITSGPTDNALIAFRALVIVSEGSILRAPQVLKLHPDFILVAQMTEYSSVMYEVSGDISLERCVHCSNVLKTPMSIFRTMELLHLCGVSIPHREQSNLLKAYELNSVTCTSEAIRAISIDRLNLIKTHDSDYIPSVLERIKQLIDNHERYWTVYARKEYSEFINKFLTAPLTAMASDPVQYSVMKELSNHLTLPEKTSELLKSEVRYNVLVKYRGLERYALGCHETDESTHPLKDIIEGIEHSSIDEYCKLHSDKIRKHYESMGHEIMNDKNVSMESIWDYSELDIVEHVKEGKMWLFTRDEFESLMKNKINHYTKVELDRRSLTTMDSLRRFFAKRGLKSCHTIREMLEGKIEVAGNDISPESVQNPISDILQILLRQ</sequence>
<organism evidence="1">
    <name type="scientific">viral metagenome</name>
    <dbReference type="NCBI Taxonomy" id="1070528"/>
    <lineage>
        <taxon>unclassified sequences</taxon>
        <taxon>metagenomes</taxon>
        <taxon>organismal metagenomes</taxon>
    </lineage>
</organism>
<reference evidence="1" key="1">
    <citation type="journal article" date="2020" name="Nature">
        <title>Giant virus diversity and host interactions through global metagenomics.</title>
        <authorList>
            <person name="Schulz F."/>
            <person name="Roux S."/>
            <person name="Paez-Espino D."/>
            <person name="Jungbluth S."/>
            <person name="Walsh D.A."/>
            <person name="Denef V.J."/>
            <person name="McMahon K.D."/>
            <person name="Konstantinidis K.T."/>
            <person name="Eloe-Fadrosh E.A."/>
            <person name="Kyrpides N.C."/>
            <person name="Woyke T."/>
        </authorList>
    </citation>
    <scope>NUCLEOTIDE SEQUENCE</scope>
    <source>
        <strain evidence="1">GVMAG-M-3300017651-5</strain>
    </source>
</reference>
<protein>
    <submittedName>
        <fullName evidence="1">Uncharacterized protein</fullName>
    </submittedName>
</protein>